<proteinExistence type="predicted"/>
<feature type="domain" description="Late embryogenesis abundant protein LEA-2 subgroup" evidence="7">
    <location>
        <begin position="208"/>
        <end position="311"/>
    </location>
</feature>
<dbReference type="Proteomes" id="UP000467841">
    <property type="component" value="Unassembled WGS sequence"/>
</dbReference>
<feature type="compositionally biased region" description="Polar residues" evidence="5">
    <location>
        <begin position="7"/>
        <end position="18"/>
    </location>
</feature>
<dbReference type="InterPro" id="IPR044839">
    <property type="entry name" value="NDR1-like"/>
</dbReference>
<evidence type="ECO:0000313" key="9">
    <source>
        <dbReference type="Proteomes" id="UP000467841"/>
    </source>
</evidence>
<comment type="caution">
    <text evidence="8">The sequence shown here is derived from an EMBL/GenBank/DDBJ whole genome shotgun (WGS) entry which is preliminary data.</text>
</comment>
<evidence type="ECO:0000256" key="1">
    <source>
        <dbReference type="ARBA" id="ARBA00004167"/>
    </source>
</evidence>
<evidence type="ECO:0000256" key="4">
    <source>
        <dbReference type="ARBA" id="ARBA00023136"/>
    </source>
</evidence>
<keyword evidence="4 6" id="KW-0472">Membrane</keyword>
<keyword evidence="9" id="KW-1185">Reference proteome</keyword>
<feature type="compositionally biased region" description="Polar residues" evidence="5">
    <location>
        <begin position="29"/>
        <end position="48"/>
    </location>
</feature>
<reference evidence="8" key="1">
    <citation type="submission" date="2020-01" db="EMBL/GenBank/DDBJ databases">
        <authorList>
            <person name="Mishra B."/>
        </authorList>
    </citation>
    <scope>NUCLEOTIDE SEQUENCE [LARGE SCALE GENOMIC DNA]</scope>
</reference>
<keyword evidence="2 6" id="KW-0812">Transmembrane</keyword>
<keyword evidence="3 6" id="KW-1133">Transmembrane helix</keyword>
<organism evidence="8 9">
    <name type="scientific">Microthlaspi erraticum</name>
    <dbReference type="NCBI Taxonomy" id="1685480"/>
    <lineage>
        <taxon>Eukaryota</taxon>
        <taxon>Viridiplantae</taxon>
        <taxon>Streptophyta</taxon>
        <taxon>Embryophyta</taxon>
        <taxon>Tracheophyta</taxon>
        <taxon>Spermatophyta</taxon>
        <taxon>Magnoliopsida</taxon>
        <taxon>eudicotyledons</taxon>
        <taxon>Gunneridae</taxon>
        <taxon>Pentapetalae</taxon>
        <taxon>rosids</taxon>
        <taxon>malvids</taxon>
        <taxon>Brassicales</taxon>
        <taxon>Brassicaceae</taxon>
        <taxon>Coluteocarpeae</taxon>
        <taxon>Microthlaspi</taxon>
    </lineage>
</organism>
<dbReference type="OrthoDB" id="1067652at2759"/>
<dbReference type="Pfam" id="PF03168">
    <property type="entry name" value="LEA_2"/>
    <property type="match status" value="1"/>
</dbReference>
<dbReference type="GO" id="GO:0005886">
    <property type="term" value="C:plasma membrane"/>
    <property type="evidence" value="ECO:0007669"/>
    <property type="project" value="TreeGrafter"/>
</dbReference>
<dbReference type="GO" id="GO:0098542">
    <property type="term" value="P:defense response to other organism"/>
    <property type="evidence" value="ECO:0007669"/>
    <property type="project" value="InterPro"/>
</dbReference>
<comment type="subcellular location">
    <subcellularLocation>
        <location evidence="1">Membrane</location>
        <topology evidence="1">Single-pass membrane protein</topology>
    </subcellularLocation>
</comment>
<evidence type="ECO:0000256" key="2">
    <source>
        <dbReference type="ARBA" id="ARBA00022692"/>
    </source>
</evidence>
<feature type="region of interest" description="Disordered" evidence="5">
    <location>
        <begin position="1"/>
        <end position="114"/>
    </location>
</feature>
<dbReference type="PANTHER" id="PTHR31234">
    <property type="entry name" value="LATE EMBRYOGENESIS ABUNDANT (LEA) HYDROXYPROLINE-RICH GLYCOPROTEIN FAMILY"/>
    <property type="match status" value="1"/>
</dbReference>
<evidence type="ECO:0000256" key="3">
    <source>
        <dbReference type="ARBA" id="ARBA00022989"/>
    </source>
</evidence>
<dbReference type="AlphaFoldDB" id="A0A6D2L928"/>
<evidence type="ECO:0000259" key="7">
    <source>
        <dbReference type="Pfam" id="PF03168"/>
    </source>
</evidence>
<accession>A0A6D2L928</accession>
<evidence type="ECO:0000256" key="5">
    <source>
        <dbReference type="SAM" id="MobiDB-lite"/>
    </source>
</evidence>
<gene>
    <name evidence="8" type="ORF">MERR_LOCUS48404</name>
</gene>
<dbReference type="EMBL" id="CACVBM020001851">
    <property type="protein sequence ID" value="CAA7061168.1"/>
    <property type="molecule type" value="Genomic_DNA"/>
</dbReference>
<dbReference type="PANTHER" id="PTHR31234:SF70">
    <property type="entry name" value="LATE EMBRYOGENESIS ABUNDANT PROTEIN LEA-2 SUBGROUP DOMAIN-CONTAINING PROTEIN"/>
    <property type="match status" value="1"/>
</dbReference>
<name>A0A6D2L928_9BRAS</name>
<evidence type="ECO:0000256" key="6">
    <source>
        <dbReference type="SAM" id="Phobius"/>
    </source>
</evidence>
<evidence type="ECO:0000313" key="8">
    <source>
        <dbReference type="EMBL" id="CAA7061168.1"/>
    </source>
</evidence>
<dbReference type="InterPro" id="IPR004864">
    <property type="entry name" value="LEA_2"/>
</dbReference>
<feature type="compositionally biased region" description="Polar residues" evidence="5">
    <location>
        <begin position="89"/>
        <end position="103"/>
    </location>
</feature>
<feature type="transmembrane region" description="Helical" evidence="6">
    <location>
        <begin position="155"/>
        <end position="176"/>
    </location>
</feature>
<sequence>MAGLGNDSIQQSLRNVTQKDVPRTHRPSIDTNDSCQRSPRNSGVSVTDNAGRRAKHQSIDTNDSYKRSPRNSGGFVIDKAGRRIKHISIDTNDSSSSRYSLESQKPRPPPGDYHIKIPREQIYRIPPPENAHRYEYLFRQKPNRSSFRRCCCSSLAALIVLLVIAALVVGILFLVYRPHKPSYSVSGVSFAGINLTSSSPMSPVIKLKVRSKNVNAKLGLIYGNGTSAELFYDGIKLGGGEFAAFKQPAENVTVTATKLRGSRVQLTSSSRKELTESEKKGKVPFDLRIKAPVKFKAGLVTTWTVTVTVECKITLDKLTASATVITENCVTEDISLF</sequence>
<protein>
    <recommendedName>
        <fullName evidence="7">Late embryogenesis abundant protein LEA-2 subgroup domain-containing protein</fullName>
    </recommendedName>
</protein>